<dbReference type="EMBL" id="MU860634">
    <property type="protein sequence ID" value="KAK4233192.1"/>
    <property type="molecule type" value="Genomic_DNA"/>
</dbReference>
<name>A0AAN7H6N3_9PEZI</name>
<comment type="similarity">
    <text evidence="1">Belongs to the glycosyltransferase 32 family.</text>
</comment>
<proteinExistence type="inferred from homology"/>
<evidence type="ECO:0000256" key="1">
    <source>
        <dbReference type="ARBA" id="ARBA00009003"/>
    </source>
</evidence>
<evidence type="ECO:0000313" key="2">
    <source>
        <dbReference type="EMBL" id="KAK4233192.1"/>
    </source>
</evidence>
<reference evidence="2" key="1">
    <citation type="journal article" date="2023" name="Mol. Phylogenet. Evol.">
        <title>Genome-scale phylogeny and comparative genomics of the fungal order Sordariales.</title>
        <authorList>
            <person name="Hensen N."/>
            <person name="Bonometti L."/>
            <person name="Westerberg I."/>
            <person name="Brannstrom I.O."/>
            <person name="Guillou S."/>
            <person name="Cros-Aarteil S."/>
            <person name="Calhoun S."/>
            <person name="Haridas S."/>
            <person name="Kuo A."/>
            <person name="Mondo S."/>
            <person name="Pangilinan J."/>
            <person name="Riley R."/>
            <person name="LaButti K."/>
            <person name="Andreopoulos B."/>
            <person name="Lipzen A."/>
            <person name="Chen C."/>
            <person name="Yan M."/>
            <person name="Daum C."/>
            <person name="Ng V."/>
            <person name="Clum A."/>
            <person name="Steindorff A."/>
            <person name="Ohm R.A."/>
            <person name="Martin F."/>
            <person name="Silar P."/>
            <person name="Natvig D.O."/>
            <person name="Lalanne C."/>
            <person name="Gautier V."/>
            <person name="Ament-Velasquez S.L."/>
            <person name="Kruys A."/>
            <person name="Hutchinson M.I."/>
            <person name="Powell A.J."/>
            <person name="Barry K."/>
            <person name="Miller A.N."/>
            <person name="Grigoriev I.V."/>
            <person name="Debuchy R."/>
            <person name="Gladieux P."/>
            <person name="Hiltunen Thoren M."/>
            <person name="Johannesson H."/>
        </authorList>
    </citation>
    <scope>NUCLEOTIDE SEQUENCE</scope>
    <source>
        <strain evidence="2">CBS 532.94</strain>
    </source>
</reference>
<reference evidence="2" key="2">
    <citation type="submission" date="2023-05" db="EMBL/GenBank/DDBJ databases">
        <authorList>
            <consortium name="Lawrence Berkeley National Laboratory"/>
            <person name="Steindorff A."/>
            <person name="Hensen N."/>
            <person name="Bonometti L."/>
            <person name="Westerberg I."/>
            <person name="Brannstrom I.O."/>
            <person name="Guillou S."/>
            <person name="Cros-Aarteil S."/>
            <person name="Calhoun S."/>
            <person name="Haridas S."/>
            <person name="Kuo A."/>
            <person name="Mondo S."/>
            <person name="Pangilinan J."/>
            <person name="Riley R."/>
            <person name="Labutti K."/>
            <person name="Andreopoulos B."/>
            <person name="Lipzen A."/>
            <person name="Chen C."/>
            <person name="Yanf M."/>
            <person name="Daum C."/>
            <person name="Ng V."/>
            <person name="Clum A."/>
            <person name="Ohm R."/>
            <person name="Martin F."/>
            <person name="Silar P."/>
            <person name="Natvig D."/>
            <person name="Lalanne C."/>
            <person name="Gautier V."/>
            <person name="Ament-Velasquez S.L."/>
            <person name="Kruys A."/>
            <person name="Hutchinson M.I."/>
            <person name="Powell A.J."/>
            <person name="Barry K."/>
            <person name="Miller A.N."/>
            <person name="Grigoriev I.V."/>
            <person name="Debuchy R."/>
            <person name="Gladieux P."/>
            <person name="Thoren M.H."/>
            <person name="Johannesson H."/>
        </authorList>
    </citation>
    <scope>NUCLEOTIDE SEQUENCE</scope>
    <source>
        <strain evidence="2">CBS 532.94</strain>
    </source>
</reference>
<dbReference type="PANTHER" id="PTHR46830:SF2">
    <property type="entry name" value="ALPHA-1,4-N-ACETYLGLUCOSAMINYLTRANSFERASE"/>
    <property type="match status" value="1"/>
</dbReference>
<keyword evidence="3" id="KW-1185">Reference proteome</keyword>
<dbReference type="GO" id="GO:1901135">
    <property type="term" value="P:carbohydrate derivative metabolic process"/>
    <property type="evidence" value="ECO:0007669"/>
    <property type="project" value="UniProtKB-ARBA"/>
</dbReference>
<dbReference type="Proteomes" id="UP001303760">
    <property type="component" value="Unassembled WGS sequence"/>
</dbReference>
<dbReference type="InterPro" id="IPR029044">
    <property type="entry name" value="Nucleotide-diphossugar_trans"/>
</dbReference>
<sequence length="374" mass="42881">MPMFIPGKPLTALATALFIGLVFLCLPYSRTRLDLSPQPTCNNRPPDDVIPNQVHFVYILKNTSHDFNFEFSHFLSIYAAWHYWRPQAIYLHTNVAADSPEVARARNGTAGKWNHYIFTIFDLKINEVDVPTHAGNGMELQNIEHKSDFVRVKAVYELGGVYIDFDVHPLRDIRPLRESGFKAIAGRQLGGQINSGTFMSTRGGKMVKLWMEQMHVAYNGGWTTHSNEVITRVGQRLVREPGEMLILERDAFAPGSWKDEDTDALFAVHEDTPSNLRNDTAIAQGMQLPSHDEAFADRWDHPERFADWERDWSHTYLLHAFTPDRWQHKVPGFEHITPRYVLERRSNFARAVYPVARVLFEQGLINVDDSHTGL</sequence>
<gene>
    <name evidence="2" type="ORF">C8A03DRAFT_48186</name>
</gene>
<comment type="caution">
    <text evidence="2">The sequence shown here is derived from an EMBL/GenBank/DDBJ whole genome shotgun (WGS) entry which is preliminary data.</text>
</comment>
<dbReference type="InterPro" id="IPR007577">
    <property type="entry name" value="GlycoTrfase_DXD_sugar-bd_CS"/>
</dbReference>
<dbReference type="Gene3D" id="3.90.550.20">
    <property type="match status" value="1"/>
</dbReference>
<evidence type="ECO:0008006" key="4">
    <source>
        <dbReference type="Google" id="ProtNLM"/>
    </source>
</evidence>
<evidence type="ECO:0000313" key="3">
    <source>
        <dbReference type="Proteomes" id="UP001303760"/>
    </source>
</evidence>
<protein>
    <recommendedName>
        <fullName evidence="4">Glycosyl transferase</fullName>
    </recommendedName>
</protein>
<dbReference type="PANTHER" id="PTHR46830">
    <property type="entry name" value="TRANSFERASE, PUTATIVE-RELATED"/>
    <property type="match status" value="1"/>
</dbReference>
<accession>A0AAN7H6N3</accession>
<dbReference type="AlphaFoldDB" id="A0AAN7H6N3"/>
<dbReference type="Pfam" id="PF04488">
    <property type="entry name" value="Gly_transf_sug"/>
    <property type="match status" value="1"/>
</dbReference>
<organism evidence="2 3">
    <name type="scientific">Achaetomium macrosporum</name>
    <dbReference type="NCBI Taxonomy" id="79813"/>
    <lineage>
        <taxon>Eukaryota</taxon>
        <taxon>Fungi</taxon>
        <taxon>Dikarya</taxon>
        <taxon>Ascomycota</taxon>
        <taxon>Pezizomycotina</taxon>
        <taxon>Sordariomycetes</taxon>
        <taxon>Sordariomycetidae</taxon>
        <taxon>Sordariales</taxon>
        <taxon>Chaetomiaceae</taxon>
        <taxon>Achaetomium</taxon>
    </lineage>
</organism>
<dbReference type="SUPFAM" id="SSF53448">
    <property type="entry name" value="Nucleotide-diphospho-sugar transferases"/>
    <property type="match status" value="1"/>
</dbReference>